<name>A0A175W8E6_9PEZI</name>
<evidence type="ECO:0000313" key="5">
    <source>
        <dbReference type="EMBL" id="KXX80006.1"/>
    </source>
</evidence>
<keyword evidence="6" id="KW-1185">Reference proteome</keyword>
<dbReference type="InterPro" id="IPR001452">
    <property type="entry name" value="SH3_domain"/>
</dbReference>
<dbReference type="Proteomes" id="UP000078237">
    <property type="component" value="Unassembled WGS sequence"/>
</dbReference>
<dbReference type="PROSITE" id="PS50002">
    <property type="entry name" value="SH3"/>
    <property type="match status" value="1"/>
</dbReference>
<dbReference type="AlphaFoldDB" id="A0A175W8E6"/>
<sequence length="197" mass="21036">MPPGNNPKENPTRRAESLREYLAALRLDSAAPTARDADSPATAHPLPQYDGNSPSDPNGSCTHCRRQTKPSPPKASGLLFKRTGGIGMQPQHQTWQGLGQEEAVEEGEGEGRDDGRGDDYEQQALPPPVPSFPSLNPPVCPRLGLAATTRPFGRSATPGRAGDSVGQVIYSFTAEAPNELTVRAGDFVTVLQRAWTP</sequence>
<feature type="compositionally biased region" description="Polar residues" evidence="3">
    <location>
        <begin position="50"/>
        <end position="61"/>
    </location>
</feature>
<feature type="domain" description="SH3" evidence="4">
    <location>
        <begin position="161"/>
        <end position="197"/>
    </location>
</feature>
<evidence type="ECO:0000313" key="6">
    <source>
        <dbReference type="Proteomes" id="UP000078237"/>
    </source>
</evidence>
<comment type="caution">
    <text evidence="5">The sequence shown here is derived from an EMBL/GenBank/DDBJ whole genome shotgun (WGS) entry which is preliminary data.</text>
</comment>
<keyword evidence="1 2" id="KW-0728">SH3 domain</keyword>
<reference evidence="5 6" key="1">
    <citation type="journal article" date="2016" name="Genome Announc.">
        <title>Genome Sequence of Madurella mycetomatis mm55, Isolated from a Human Mycetoma Case in Sudan.</title>
        <authorList>
            <person name="Smit S."/>
            <person name="Derks M.F."/>
            <person name="Bervoets S."/>
            <person name="Fahal A."/>
            <person name="van Leeuwen W."/>
            <person name="van Belkum A."/>
            <person name="van de Sande W.W."/>
        </authorList>
    </citation>
    <scope>NUCLEOTIDE SEQUENCE [LARGE SCALE GENOMIC DNA]</scope>
    <source>
        <strain evidence="6">mm55</strain>
    </source>
</reference>
<dbReference type="Gene3D" id="2.30.30.40">
    <property type="entry name" value="SH3 Domains"/>
    <property type="match status" value="1"/>
</dbReference>
<feature type="compositionally biased region" description="Basic and acidic residues" evidence="3">
    <location>
        <begin position="109"/>
        <end position="119"/>
    </location>
</feature>
<feature type="compositionally biased region" description="Pro residues" evidence="3">
    <location>
        <begin position="125"/>
        <end position="140"/>
    </location>
</feature>
<proteinExistence type="predicted"/>
<evidence type="ECO:0000259" key="4">
    <source>
        <dbReference type="PROSITE" id="PS50002"/>
    </source>
</evidence>
<dbReference type="InterPro" id="IPR036028">
    <property type="entry name" value="SH3-like_dom_sf"/>
</dbReference>
<gene>
    <name evidence="5" type="ORF">MMYC01_203424</name>
</gene>
<accession>A0A175W8E6</accession>
<evidence type="ECO:0000256" key="2">
    <source>
        <dbReference type="PROSITE-ProRule" id="PRU00192"/>
    </source>
</evidence>
<dbReference type="EMBL" id="LCTW02000071">
    <property type="protein sequence ID" value="KXX80006.1"/>
    <property type="molecule type" value="Genomic_DNA"/>
</dbReference>
<organism evidence="5 6">
    <name type="scientific">Madurella mycetomatis</name>
    <dbReference type="NCBI Taxonomy" id="100816"/>
    <lineage>
        <taxon>Eukaryota</taxon>
        <taxon>Fungi</taxon>
        <taxon>Dikarya</taxon>
        <taxon>Ascomycota</taxon>
        <taxon>Pezizomycotina</taxon>
        <taxon>Sordariomycetes</taxon>
        <taxon>Sordariomycetidae</taxon>
        <taxon>Sordariales</taxon>
        <taxon>Sordariales incertae sedis</taxon>
        <taxon>Madurella</taxon>
    </lineage>
</organism>
<feature type="region of interest" description="Disordered" evidence="3">
    <location>
        <begin position="25"/>
        <end position="140"/>
    </location>
</feature>
<dbReference type="SUPFAM" id="SSF50044">
    <property type="entry name" value="SH3-domain"/>
    <property type="match status" value="1"/>
</dbReference>
<protein>
    <recommendedName>
        <fullName evidence="4">SH3 domain-containing protein</fullName>
    </recommendedName>
</protein>
<evidence type="ECO:0000256" key="3">
    <source>
        <dbReference type="SAM" id="MobiDB-lite"/>
    </source>
</evidence>
<evidence type="ECO:0000256" key="1">
    <source>
        <dbReference type="ARBA" id="ARBA00022443"/>
    </source>
</evidence>
<dbReference type="VEuPathDB" id="FungiDB:MMYC01_203424"/>